<proteinExistence type="predicted"/>
<feature type="region of interest" description="Disordered" evidence="2">
    <location>
        <begin position="479"/>
        <end position="504"/>
    </location>
</feature>
<feature type="region of interest" description="Disordered" evidence="2">
    <location>
        <begin position="522"/>
        <end position="616"/>
    </location>
</feature>
<feature type="coiled-coil region" evidence="1">
    <location>
        <begin position="149"/>
        <end position="176"/>
    </location>
</feature>
<evidence type="ECO:0000256" key="1">
    <source>
        <dbReference type="SAM" id="Coils"/>
    </source>
</evidence>
<sequence>MDLGCIDMGCIEKEGKEISPEKQSSSGSSSSDSATATSKIGKNKATRDSGQSNWNAFSKCASQIRKPPRRKTSPLNWFPRKKVDSYLKRKIQMLQEVDGMNSTLDETLGDSNPHYSRVLKEKIAVKEAATKAMEARKAAMIEASWCRILKAASIDCKDAEAQLVEAEKVAAEAFEAATALGVTMYDIADCPQRSYMIEMSTTKGGSATHTVSASFETAFEVDKQVAYAVKSAFSKLANCSSIKEDEFRELLRKISQNPDSDDFSDGFSEIASECESDTGSEFDVVLHDHGFVSQDCPDVKKSSGVNQYMVKKGQVSEKFNMANLAELMLERLKGLQEDELSSLATIVSTCGLSAVLAQEESVKKNDLDCSTNNQTRIPVPRRISTFGARSFRSSGVDGQRKGMDDTELPSLDKFLVKKLTRLEREVLEAKNAREGDKQQISETDKRSGELVRKEAANNDSVPGLGDVLVKHSSKLEKEIENARKNNPTTITKKPGKNGSSQDVSAVPSLDKFLVKHKSRLEREVHEAKSRRNFEQVKDSKVTDSRKCTSNPDISGEETISSEDMDPSMEKENISLNQNEDNDMDHNRKGSSMRGHHRSMLSQQRSNSHDSTESGYESLDKVLVKHVSRLEREKLEFQAREGVTATNVRRANKEKTDKSYGESSLDQVLVKHKSRLEREKMAAAAAADQPSEKHQVLHSVARREARQKELQDAWGGLSLGNSMRPHLSRLQRDKAAWLKAEEEERKSAMQIS</sequence>
<name>A0AAV1D9L0_OLDCO</name>
<gene>
    <name evidence="3" type="ORF">OLC1_LOCUS13255</name>
</gene>
<dbReference type="PANTHER" id="PTHR36325:SF1">
    <property type="entry name" value="MYOSIN-2 HEAVY CHAIN-LIKE PROTEIN"/>
    <property type="match status" value="1"/>
</dbReference>
<keyword evidence="1" id="KW-0175">Coiled coil</keyword>
<evidence type="ECO:0000256" key="2">
    <source>
        <dbReference type="SAM" id="MobiDB-lite"/>
    </source>
</evidence>
<dbReference type="AlphaFoldDB" id="A0AAV1D9L0"/>
<dbReference type="Proteomes" id="UP001161247">
    <property type="component" value="Chromosome 4"/>
</dbReference>
<feature type="region of interest" description="Disordered" evidence="2">
    <location>
        <begin position="678"/>
        <end position="700"/>
    </location>
</feature>
<feature type="compositionally biased region" description="Low complexity" evidence="2">
    <location>
        <begin position="24"/>
        <end position="38"/>
    </location>
</feature>
<protein>
    <submittedName>
        <fullName evidence="3">OLC1v1002950C3</fullName>
    </submittedName>
</protein>
<feature type="compositionally biased region" description="Polar residues" evidence="2">
    <location>
        <begin position="484"/>
        <end position="503"/>
    </location>
</feature>
<feature type="compositionally biased region" description="Basic residues" evidence="2">
    <location>
        <begin position="588"/>
        <end position="598"/>
    </location>
</feature>
<feature type="compositionally biased region" description="Basic and acidic residues" evidence="2">
    <location>
        <begin position="606"/>
        <end position="616"/>
    </location>
</feature>
<feature type="region of interest" description="Disordered" evidence="2">
    <location>
        <begin position="13"/>
        <end position="53"/>
    </location>
</feature>
<dbReference type="EMBL" id="OX459121">
    <property type="protein sequence ID" value="CAI9104303.1"/>
    <property type="molecule type" value="Genomic_DNA"/>
</dbReference>
<keyword evidence="4" id="KW-1185">Reference proteome</keyword>
<evidence type="ECO:0000313" key="4">
    <source>
        <dbReference type="Proteomes" id="UP001161247"/>
    </source>
</evidence>
<accession>A0AAV1D9L0</accession>
<organism evidence="3 4">
    <name type="scientific">Oldenlandia corymbosa var. corymbosa</name>
    <dbReference type="NCBI Taxonomy" id="529605"/>
    <lineage>
        <taxon>Eukaryota</taxon>
        <taxon>Viridiplantae</taxon>
        <taxon>Streptophyta</taxon>
        <taxon>Embryophyta</taxon>
        <taxon>Tracheophyta</taxon>
        <taxon>Spermatophyta</taxon>
        <taxon>Magnoliopsida</taxon>
        <taxon>eudicotyledons</taxon>
        <taxon>Gunneridae</taxon>
        <taxon>Pentapetalae</taxon>
        <taxon>asterids</taxon>
        <taxon>lamiids</taxon>
        <taxon>Gentianales</taxon>
        <taxon>Rubiaceae</taxon>
        <taxon>Rubioideae</taxon>
        <taxon>Spermacoceae</taxon>
        <taxon>Hedyotis-Oldenlandia complex</taxon>
        <taxon>Oldenlandia</taxon>
    </lineage>
</organism>
<dbReference type="PANTHER" id="PTHR36325">
    <property type="entry name" value="MYOSIN-2 HEAVY CHAIN-LIKE PROTEIN"/>
    <property type="match status" value="1"/>
</dbReference>
<feature type="region of interest" description="Disordered" evidence="2">
    <location>
        <begin position="430"/>
        <end position="450"/>
    </location>
</feature>
<feature type="compositionally biased region" description="Basic and acidic residues" evidence="2">
    <location>
        <begin position="522"/>
        <end position="546"/>
    </location>
</feature>
<feature type="compositionally biased region" description="Basic and acidic residues" evidence="2">
    <location>
        <begin position="689"/>
        <end position="700"/>
    </location>
</feature>
<evidence type="ECO:0000313" key="3">
    <source>
        <dbReference type="EMBL" id="CAI9104303.1"/>
    </source>
</evidence>
<reference evidence="3" key="1">
    <citation type="submission" date="2023-03" db="EMBL/GenBank/DDBJ databases">
        <authorList>
            <person name="Julca I."/>
        </authorList>
    </citation>
    <scope>NUCLEOTIDE SEQUENCE</scope>
</reference>